<proteinExistence type="predicted"/>
<evidence type="ECO:0000313" key="5">
    <source>
        <dbReference type="Proteomes" id="UP000486847"/>
    </source>
</evidence>
<evidence type="ECO:0000313" key="1">
    <source>
        <dbReference type="EMBL" id="AJL34632.1"/>
    </source>
</evidence>
<dbReference type="EMBL" id="RQTU01000027">
    <property type="protein sequence ID" value="RRD73268.1"/>
    <property type="molecule type" value="Genomic_DNA"/>
</dbReference>
<geneLocation type="plasmid" evidence="1">
    <name>pCTXM132_P0421</name>
</geneLocation>
<evidence type="ECO:0000313" key="3">
    <source>
        <dbReference type="EMBL" id="RRD73268.1"/>
    </source>
</evidence>
<dbReference type="AlphaFoldDB" id="A0A0C5B059"/>
<gene>
    <name evidence="1" type="primary">traF</name>
    <name evidence="3" type="ORF">EIA08_20705</name>
    <name evidence="2" type="ORF">F9B07_20885</name>
    <name evidence="1" type="ORF">pCTXM132_P0421_63</name>
</gene>
<dbReference type="EMBL" id="KP198615">
    <property type="protein sequence ID" value="AJL34632.1"/>
    <property type="molecule type" value="Genomic_DNA"/>
</dbReference>
<reference evidence="3 4" key="2">
    <citation type="submission" date="2018-11" db="EMBL/GenBank/DDBJ databases">
        <title>Enterobacteriaceae from Patient.</title>
        <authorList>
            <person name="Shen C."/>
            <person name="Yang Y."/>
            <person name="Tian G."/>
        </authorList>
    </citation>
    <scope>NUCLEOTIDE SEQUENCE [LARGE SCALE GENOMIC DNA]</scope>
    <source>
        <strain evidence="3 4">GBGD28</strain>
    </source>
</reference>
<accession>A0A0C5B059</accession>
<keyword evidence="1" id="KW-0614">Plasmid</keyword>
<protein>
    <submittedName>
        <fullName evidence="1">TraF protein</fullName>
    </submittedName>
</protein>
<dbReference type="Proteomes" id="UP000486847">
    <property type="component" value="Unassembled WGS sequence"/>
</dbReference>
<organism evidence="1">
    <name type="scientific">Escherichia coli</name>
    <dbReference type="NCBI Taxonomy" id="562"/>
    <lineage>
        <taxon>Bacteria</taxon>
        <taxon>Pseudomonadati</taxon>
        <taxon>Pseudomonadota</taxon>
        <taxon>Gammaproteobacteria</taxon>
        <taxon>Enterobacterales</taxon>
        <taxon>Enterobacteriaceae</taxon>
        <taxon>Escherichia</taxon>
    </lineage>
</organism>
<dbReference type="Proteomes" id="UP000271008">
    <property type="component" value="Unassembled WGS sequence"/>
</dbReference>
<name>A0A0C5B059_ECOLX</name>
<reference evidence="1" key="1">
    <citation type="journal article" date="2015" name="Diagn. Microbiol. Infect. Dis.">
        <title>Prevalence and characterization of hybrid blaCTX-M among Escherichia coli isolates from livestock and other animals.</title>
        <authorList>
            <person name="Ho P.L."/>
            <person name="Liu M.C."/>
            <person name="Lo W.U."/>
            <person name="Lai E.L."/>
            <person name="Lau T.C."/>
            <person name="Law O.K."/>
            <person name="Chow K.H."/>
        </authorList>
    </citation>
    <scope>NUCLEOTIDE SEQUENCE</scope>
    <source>
        <strain evidence="1">P0421T</strain>
        <plasmid evidence="1">pCTXM132_P0421</plasmid>
    </source>
</reference>
<sequence length="44" mass="4672">MCPPLIIASALLISACSHTLNPVQKKGGWFELNTAIGQIKAGDY</sequence>
<dbReference type="EMBL" id="WCEW01000030">
    <property type="protein sequence ID" value="MTE91229.1"/>
    <property type="molecule type" value="Genomic_DNA"/>
</dbReference>
<reference evidence="2 5" key="3">
    <citation type="submission" date="2019-10" db="EMBL/GenBank/DDBJ databases">
        <title>Comparative genomic analysis of antimicrobial resistant Escherichia coli of diverse origin.</title>
        <authorList>
            <person name="Ghatak S."/>
            <person name="Milton A.P."/>
            <person name="Rhetso K."/>
            <person name="Purkait D."/>
            <person name="Das S."/>
            <person name="Puro K.-U."/>
            <person name="Shakuntala I."/>
            <person name="Sen A."/>
            <person name="Sanjukta R."/>
            <person name="Priya G.B."/>
            <person name="Mawlong M."/>
            <person name="Lyngdoh V."/>
            <person name="Rynghang J."/>
            <person name="Mawphlang B.L."/>
        </authorList>
    </citation>
    <scope>NUCLEOTIDE SEQUENCE [LARGE SCALE GENOMIC DNA]</scope>
    <source>
        <strain evidence="2 5">SE161</strain>
    </source>
</reference>
<evidence type="ECO:0000313" key="4">
    <source>
        <dbReference type="Proteomes" id="UP000271008"/>
    </source>
</evidence>
<evidence type="ECO:0000313" key="2">
    <source>
        <dbReference type="EMBL" id="MTE91229.1"/>
    </source>
</evidence>